<keyword evidence="2" id="KW-1185">Reference proteome</keyword>
<comment type="caution">
    <text evidence="1">The sequence shown here is derived from an EMBL/GenBank/DDBJ whole genome shotgun (WGS) entry which is preliminary data.</text>
</comment>
<reference evidence="2" key="1">
    <citation type="journal article" date="2022" name="Mol. Ecol. Resour.">
        <title>The genomes of chicory, endive, great burdock and yacon provide insights into Asteraceae palaeo-polyploidization history and plant inulin production.</title>
        <authorList>
            <person name="Fan W."/>
            <person name="Wang S."/>
            <person name="Wang H."/>
            <person name="Wang A."/>
            <person name="Jiang F."/>
            <person name="Liu H."/>
            <person name="Zhao H."/>
            <person name="Xu D."/>
            <person name="Zhang Y."/>
        </authorList>
    </citation>
    <scope>NUCLEOTIDE SEQUENCE [LARGE SCALE GENOMIC DNA]</scope>
    <source>
        <strain evidence="2">cv. Niubang</strain>
    </source>
</reference>
<evidence type="ECO:0000313" key="2">
    <source>
        <dbReference type="Proteomes" id="UP001055879"/>
    </source>
</evidence>
<protein>
    <submittedName>
        <fullName evidence="1">Uncharacterized protein</fullName>
    </submittedName>
</protein>
<dbReference type="Proteomes" id="UP001055879">
    <property type="component" value="Linkage Group LG02"/>
</dbReference>
<dbReference type="EMBL" id="CM042048">
    <property type="protein sequence ID" value="KAI3759356.1"/>
    <property type="molecule type" value="Genomic_DNA"/>
</dbReference>
<sequence>MVIDHVLACHCCPRSSGFFSTPIPSQSFALTFYYHNRPQIHTPYAKISSRLRKLGANSSFGIANRSVI</sequence>
<organism evidence="1 2">
    <name type="scientific">Arctium lappa</name>
    <name type="common">Greater burdock</name>
    <name type="synonym">Lappa major</name>
    <dbReference type="NCBI Taxonomy" id="4217"/>
    <lineage>
        <taxon>Eukaryota</taxon>
        <taxon>Viridiplantae</taxon>
        <taxon>Streptophyta</taxon>
        <taxon>Embryophyta</taxon>
        <taxon>Tracheophyta</taxon>
        <taxon>Spermatophyta</taxon>
        <taxon>Magnoliopsida</taxon>
        <taxon>eudicotyledons</taxon>
        <taxon>Gunneridae</taxon>
        <taxon>Pentapetalae</taxon>
        <taxon>asterids</taxon>
        <taxon>campanulids</taxon>
        <taxon>Asterales</taxon>
        <taxon>Asteraceae</taxon>
        <taxon>Carduoideae</taxon>
        <taxon>Cardueae</taxon>
        <taxon>Arctiinae</taxon>
        <taxon>Arctium</taxon>
    </lineage>
</organism>
<evidence type="ECO:0000313" key="1">
    <source>
        <dbReference type="EMBL" id="KAI3759356.1"/>
    </source>
</evidence>
<name>A0ACB9ELL7_ARCLA</name>
<reference evidence="1 2" key="2">
    <citation type="journal article" date="2022" name="Mol. Ecol. Resour.">
        <title>The genomes of chicory, endive, great burdock and yacon provide insights into Asteraceae paleo-polyploidization history and plant inulin production.</title>
        <authorList>
            <person name="Fan W."/>
            <person name="Wang S."/>
            <person name="Wang H."/>
            <person name="Wang A."/>
            <person name="Jiang F."/>
            <person name="Liu H."/>
            <person name="Zhao H."/>
            <person name="Xu D."/>
            <person name="Zhang Y."/>
        </authorList>
    </citation>
    <scope>NUCLEOTIDE SEQUENCE [LARGE SCALE GENOMIC DNA]</scope>
    <source>
        <strain evidence="2">cv. Niubang</strain>
    </source>
</reference>
<accession>A0ACB9ELL7</accession>
<proteinExistence type="predicted"/>
<gene>
    <name evidence="1" type="ORF">L6452_07112</name>
</gene>